<reference evidence="1" key="1">
    <citation type="submission" date="2021-02" db="EMBL/GenBank/DDBJ databases">
        <authorList>
            <person name="Dougan E. K."/>
            <person name="Rhodes N."/>
            <person name="Thang M."/>
            <person name="Chan C."/>
        </authorList>
    </citation>
    <scope>NUCLEOTIDE SEQUENCE</scope>
</reference>
<dbReference type="AlphaFoldDB" id="A0A812S1B8"/>
<name>A0A812S1B8_9DINO</name>
<dbReference type="OrthoDB" id="94039at2759"/>
<sequence>MDTTLCLLLHANGLNRRVWAPIAEDLAALRGLPVEALASPRPEASLTRIGRLWLASLDLLGHGEAAELHLAGADTGRSYSAHKPYVADGTPDMFTPLILWRPESVCR</sequence>
<accession>A0A812S1B8</accession>
<dbReference type="InterPro" id="IPR029058">
    <property type="entry name" value="AB_hydrolase_fold"/>
</dbReference>
<organism evidence="1 2">
    <name type="scientific">Symbiodinium natans</name>
    <dbReference type="NCBI Taxonomy" id="878477"/>
    <lineage>
        <taxon>Eukaryota</taxon>
        <taxon>Sar</taxon>
        <taxon>Alveolata</taxon>
        <taxon>Dinophyceae</taxon>
        <taxon>Suessiales</taxon>
        <taxon>Symbiodiniaceae</taxon>
        <taxon>Symbiodinium</taxon>
    </lineage>
</organism>
<comment type="caution">
    <text evidence="1">The sequence shown here is derived from an EMBL/GenBank/DDBJ whole genome shotgun (WGS) entry which is preliminary data.</text>
</comment>
<dbReference type="Gene3D" id="3.40.50.1820">
    <property type="entry name" value="alpha/beta hydrolase"/>
    <property type="match status" value="1"/>
</dbReference>
<evidence type="ECO:0000313" key="2">
    <source>
        <dbReference type="Proteomes" id="UP000604046"/>
    </source>
</evidence>
<evidence type="ECO:0000313" key="1">
    <source>
        <dbReference type="EMBL" id="CAE7458529.1"/>
    </source>
</evidence>
<dbReference type="Proteomes" id="UP000604046">
    <property type="component" value="Unassembled WGS sequence"/>
</dbReference>
<dbReference type="EMBL" id="CAJNDS010002391">
    <property type="protein sequence ID" value="CAE7458529.1"/>
    <property type="molecule type" value="Genomic_DNA"/>
</dbReference>
<gene>
    <name evidence="1" type="primary">ddx27</name>
    <name evidence="1" type="ORF">SNAT2548_LOCUS25401</name>
</gene>
<keyword evidence="2" id="KW-1185">Reference proteome</keyword>
<proteinExistence type="predicted"/>
<protein>
    <submittedName>
        <fullName evidence="1">Ddx27 protein</fullName>
    </submittedName>
</protein>